<dbReference type="RefSeq" id="WP_194562937.1">
    <property type="nucleotide sequence ID" value="NZ_JADKPV010000004.1"/>
</dbReference>
<evidence type="ECO:0000256" key="2">
    <source>
        <dbReference type="SAM" id="Phobius"/>
    </source>
</evidence>
<keyword evidence="2" id="KW-0472">Membrane</keyword>
<keyword evidence="2" id="KW-0812">Transmembrane</keyword>
<sequence length="206" mass="23451">MNSSKKRPIIWAVVFGMFLITGIIVYAVYTLFLGSSMQERKSQVLEQIRDVSELATAEAITKVIIEREDNKVFGQSIGINLPGTKRQLLVVIPGSVKAGIDLSQVKEEDFMIDEENKTVRFRIPHADFLGGVNLDFERVDIYSSEGLFRSEATIDEAYELAEEATKLVKKEAEQQHVLEKAEQNAERLIRELFQFEGYTVIIEFKE</sequence>
<reference evidence="3" key="1">
    <citation type="submission" date="2020-11" db="EMBL/GenBank/DDBJ databases">
        <title>Multidrug resistant novel bacterium Savagea serpentis sp. nov., isolated from the scats of a vine snake (Ahaetulla nasuta).</title>
        <authorList>
            <person name="Venkata Ramana V."/>
            <person name="Vikas Patil S."/>
            <person name="Yogita Lugani V."/>
        </authorList>
    </citation>
    <scope>NUCLEOTIDE SEQUENCE</scope>
    <source>
        <strain evidence="3">SN6</strain>
    </source>
</reference>
<name>A0A8J7KLL9_9BACL</name>
<comment type="caution">
    <text evidence="3">The sequence shown here is derived from an EMBL/GenBank/DDBJ whole genome shotgun (WGS) entry which is preliminary data.</text>
</comment>
<dbReference type="EMBL" id="JADKPV010000004">
    <property type="protein sequence ID" value="MBF4501454.1"/>
    <property type="molecule type" value="Genomic_DNA"/>
</dbReference>
<keyword evidence="2" id="KW-1133">Transmembrane helix</keyword>
<organism evidence="3 4">
    <name type="scientific">Savagea serpentis</name>
    <dbReference type="NCBI Taxonomy" id="2785297"/>
    <lineage>
        <taxon>Bacteria</taxon>
        <taxon>Bacillati</taxon>
        <taxon>Bacillota</taxon>
        <taxon>Bacilli</taxon>
        <taxon>Bacillales</taxon>
        <taxon>Caryophanaceae</taxon>
        <taxon>Savagea</taxon>
    </lineage>
</organism>
<protein>
    <submittedName>
        <fullName evidence="3">DUF4230 domain-containing protein</fullName>
    </submittedName>
</protein>
<dbReference type="AlphaFoldDB" id="A0A8J7KLL9"/>
<keyword evidence="4" id="KW-1185">Reference proteome</keyword>
<evidence type="ECO:0000313" key="4">
    <source>
        <dbReference type="Proteomes" id="UP000622653"/>
    </source>
</evidence>
<evidence type="ECO:0000256" key="1">
    <source>
        <dbReference type="SAM" id="Coils"/>
    </source>
</evidence>
<feature type="coiled-coil region" evidence="1">
    <location>
        <begin position="154"/>
        <end position="198"/>
    </location>
</feature>
<evidence type="ECO:0000313" key="3">
    <source>
        <dbReference type="EMBL" id="MBF4501454.1"/>
    </source>
</evidence>
<dbReference type="Proteomes" id="UP000622653">
    <property type="component" value="Unassembled WGS sequence"/>
</dbReference>
<accession>A0A8J7KLL9</accession>
<gene>
    <name evidence="3" type="ORF">IRY55_08775</name>
</gene>
<keyword evidence="1" id="KW-0175">Coiled coil</keyword>
<dbReference type="InterPro" id="IPR025324">
    <property type="entry name" value="DUF4230"/>
</dbReference>
<feature type="transmembrane region" description="Helical" evidence="2">
    <location>
        <begin position="9"/>
        <end position="32"/>
    </location>
</feature>
<proteinExistence type="predicted"/>
<dbReference type="Pfam" id="PF14014">
    <property type="entry name" value="DUF4230"/>
    <property type="match status" value="1"/>
</dbReference>